<evidence type="ECO:0000256" key="1">
    <source>
        <dbReference type="SAM" id="SignalP"/>
    </source>
</evidence>
<feature type="signal peptide" evidence="1">
    <location>
        <begin position="1"/>
        <end position="21"/>
    </location>
</feature>
<dbReference type="EMBL" id="QASA01000001">
    <property type="protein sequence ID" value="RDC65852.1"/>
    <property type="molecule type" value="Genomic_DNA"/>
</dbReference>
<feature type="domain" description="ThuA-like" evidence="2">
    <location>
        <begin position="26"/>
        <end position="271"/>
    </location>
</feature>
<dbReference type="RefSeq" id="WP_115375727.1">
    <property type="nucleotide sequence ID" value="NZ_QASA01000001.1"/>
</dbReference>
<keyword evidence="1" id="KW-0732">Signal</keyword>
<evidence type="ECO:0000313" key="3">
    <source>
        <dbReference type="EMBL" id="RDC65852.1"/>
    </source>
</evidence>
<dbReference type="PANTHER" id="PTHR40469">
    <property type="entry name" value="SECRETED GLYCOSYL HYDROLASE"/>
    <property type="match status" value="1"/>
</dbReference>
<gene>
    <name evidence="3" type="ORF">AHMF7616_04483</name>
</gene>
<evidence type="ECO:0000313" key="4">
    <source>
        <dbReference type="Proteomes" id="UP000253919"/>
    </source>
</evidence>
<dbReference type="SUPFAM" id="SSF52317">
    <property type="entry name" value="Class I glutamine amidotransferase-like"/>
    <property type="match status" value="1"/>
</dbReference>
<proteinExistence type="predicted"/>
<organism evidence="3 4">
    <name type="scientific">Adhaeribacter pallidiroseus</name>
    <dbReference type="NCBI Taxonomy" id="2072847"/>
    <lineage>
        <taxon>Bacteria</taxon>
        <taxon>Pseudomonadati</taxon>
        <taxon>Bacteroidota</taxon>
        <taxon>Cytophagia</taxon>
        <taxon>Cytophagales</taxon>
        <taxon>Hymenobacteraceae</taxon>
        <taxon>Adhaeribacter</taxon>
    </lineage>
</organism>
<name>A0A369QND9_9BACT</name>
<sequence length="306" mass="33902">MKKSILALYALVLLVVLSARAQTPIRVMILDGETNKYHRWDVATPILKKILEEPKKFAVDVVSAPPEGGDFSTFMPKFSDYQVVLLNYDAPTERWPEALKQSFEQYIAKGGGLVTIHGANNSFPEWVAFNKMIGMGGWRNRNENSGPYWYYKDGKLVSDKTPGNAGSHGSRIPFQMKVVNPNHPITKGLPATWMHQNDELYAQLRGPGENMQVLVTAYSDKNNKGTGNDEPQLMALDYGKGRIFHYAPGHDAVAMASVDYVVLLQRGTEWAATGKVTQKIPDNFPTATSVSYRPDIAAMNPVAPGK</sequence>
<evidence type="ECO:0000259" key="2">
    <source>
        <dbReference type="Pfam" id="PF06283"/>
    </source>
</evidence>
<dbReference type="InterPro" id="IPR029010">
    <property type="entry name" value="ThuA-like"/>
</dbReference>
<keyword evidence="4" id="KW-1185">Reference proteome</keyword>
<dbReference type="OrthoDB" id="9785923at2"/>
<dbReference type="Pfam" id="PF06283">
    <property type="entry name" value="ThuA"/>
    <property type="match status" value="1"/>
</dbReference>
<feature type="chain" id="PRO_5016571271" description="ThuA-like domain-containing protein" evidence="1">
    <location>
        <begin position="22"/>
        <end position="306"/>
    </location>
</feature>
<dbReference type="PANTHER" id="PTHR40469:SF2">
    <property type="entry name" value="GALACTOSE-BINDING DOMAIN-LIKE SUPERFAMILY PROTEIN"/>
    <property type="match status" value="1"/>
</dbReference>
<dbReference type="Proteomes" id="UP000253919">
    <property type="component" value="Unassembled WGS sequence"/>
</dbReference>
<dbReference type="InterPro" id="IPR029062">
    <property type="entry name" value="Class_I_gatase-like"/>
</dbReference>
<dbReference type="AlphaFoldDB" id="A0A369QND9"/>
<comment type="caution">
    <text evidence="3">The sequence shown here is derived from an EMBL/GenBank/DDBJ whole genome shotgun (WGS) entry which is preliminary data.</text>
</comment>
<dbReference type="Gene3D" id="3.40.50.880">
    <property type="match status" value="1"/>
</dbReference>
<protein>
    <recommendedName>
        <fullName evidence="2">ThuA-like domain-containing protein</fullName>
    </recommendedName>
</protein>
<accession>A0A369QND9</accession>
<reference evidence="3 4" key="1">
    <citation type="submission" date="2018-04" db="EMBL/GenBank/DDBJ databases">
        <title>Adhaeribacter sp. HMF7616 genome sequencing and assembly.</title>
        <authorList>
            <person name="Kang H."/>
            <person name="Kang J."/>
            <person name="Cha I."/>
            <person name="Kim H."/>
            <person name="Joh K."/>
        </authorList>
    </citation>
    <scope>NUCLEOTIDE SEQUENCE [LARGE SCALE GENOMIC DNA]</scope>
    <source>
        <strain evidence="3 4">HMF7616</strain>
    </source>
</reference>